<feature type="non-terminal residue" evidence="2">
    <location>
        <position position="162"/>
    </location>
</feature>
<sequence length="162" mass="18721">MKIYALPNRLGIEGLYISIYQLSMFIDTISPFDISVAHCSQVDGYDKLVEFCKPIFSTANRDFVYKKIQSLRGAFRKEFKKVSDSIRSGKGAEEIYSPTLWYYDLLLFTIDQEKPNESISNVDDEDDPPLTLNIFPPLTLPLNIIFVEHRTTPCRFLELLPR</sequence>
<feature type="domain" description="MADF" evidence="1">
    <location>
        <begin position="58"/>
        <end position="108"/>
    </location>
</feature>
<proteinExistence type="predicted"/>
<gene>
    <name evidence="2" type="ORF">NQ318_002576</name>
</gene>
<accession>A0AAV8Y6W0</accession>
<evidence type="ECO:0000259" key="1">
    <source>
        <dbReference type="Pfam" id="PF10545"/>
    </source>
</evidence>
<dbReference type="PANTHER" id="PTHR21505">
    <property type="entry name" value="MADF DOMAIN-CONTAINING PROTEIN-RELATED"/>
    <property type="match status" value="1"/>
</dbReference>
<name>A0AAV8Y6W0_9CUCU</name>
<dbReference type="InterPro" id="IPR006578">
    <property type="entry name" value="MADF-dom"/>
</dbReference>
<dbReference type="EMBL" id="JAPWTK010000177">
    <property type="protein sequence ID" value="KAJ8946746.1"/>
    <property type="molecule type" value="Genomic_DNA"/>
</dbReference>
<protein>
    <recommendedName>
        <fullName evidence="1">MADF domain-containing protein</fullName>
    </recommendedName>
</protein>
<evidence type="ECO:0000313" key="3">
    <source>
        <dbReference type="Proteomes" id="UP001162162"/>
    </source>
</evidence>
<dbReference type="Proteomes" id="UP001162162">
    <property type="component" value="Unassembled WGS sequence"/>
</dbReference>
<dbReference type="Pfam" id="PF10545">
    <property type="entry name" value="MADF_DNA_bdg"/>
    <property type="match status" value="1"/>
</dbReference>
<organism evidence="2 3">
    <name type="scientific">Aromia moschata</name>
    <dbReference type="NCBI Taxonomy" id="1265417"/>
    <lineage>
        <taxon>Eukaryota</taxon>
        <taxon>Metazoa</taxon>
        <taxon>Ecdysozoa</taxon>
        <taxon>Arthropoda</taxon>
        <taxon>Hexapoda</taxon>
        <taxon>Insecta</taxon>
        <taxon>Pterygota</taxon>
        <taxon>Neoptera</taxon>
        <taxon>Endopterygota</taxon>
        <taxon>Coleoptera</taxon>
        <taxon>Polyphaga</taxon>
        <taxon>Cucujiformia</taxon>
        <taxon>Chrysomeloidea</taxon>
        <taxon>Cerambycidae</taxon>
        <taxon>Cerambycinae</taxon>
        <taxon>Callichromatini</taxon>
        <taxon>Aromia</taxon>
    </lineage>
</organism>
<dbReference type="PANTHER" id="PTHR21505:SF8">
    <property type="entry name" value="DPT-YFP REPRESSOR BY OVEREXPRESSION, ISOFORM D-RELATED"/>
    <property type="match status" value="1"/>
</dbReference>
<reference evidence="2" key="1">
    <citation type="journal article" date="2023" name="Insect Mol. Biol.">
        <title>Genome sequencing provides insights into the evolution of gene families encoding plant cell wall-degrading enzymes in longhorned beetles.</title>
        <authorList>
            <person name="Shin N.R."/>
            <person name="Okamura Y."/>
            <person name="Kirsch R."/>
            <person name="Pauchet Y."/>
        </authorList>
    </citation>
    <scope>NUCLEOTIDE SEQUENCE</scope>
    <source>
        <strain evidence="2">AMC_N1</strain>
    </source>
</reference>
<comment type="caution">
    <text evidence="2">The sequence shown here is derived from an EMBL/GenBank/DDBJ whole genome shotgun (WGS) entry which is preliminary data.</text>
</comment>
<keyword evidence="3" id="KW-1185">Reference proteome</keyword>
<dbReference type="AlphaFoldDB" id="A0AAV8Y6W0"/>
<evidence type="ECO:0000313" key="2">
    <source>
        <dbReference type="EMBL" id="KAJ8946746.1"/>
    </source>
</evidence>